<proteinExistence type="predicted"/>
<organism evidence="1 2">
    <name type="scientific">Albugo candida</name>
    <dbReference type="NCBI Taxonomy" id="65357"/>
    <lineage>
        <taxon>Eukaryota</taxon>
        <taxon>Sar</taxon>
        <taxon>Stramenopiles</taxon>
        <taxon>Oomycota</taxon>
        <taxon>Peronosporomycetes</taxon>
        <taxon>Albuginales</taxon>
        <taxon>Albuginaceae</taxon>
        <taxon>Albugo</taxon>
    </lineage>
</organism>
<evidence type="ECO:0000313" key="2">
    <source>
        <dbReference type="Proteomes" id="UP000053237"/>
    </source>
</evidence>
<evidence type="ECO:0000313" key="1">
    <source>
        <dbReference type="EMBL" id="CCI39856.1"/>
    </source>
</evidence>
<comment type="caution">
    <text evidence="1">The sequence shown here is derived from an EMBL/GenBank/DDBJ whole genome shotgun (WGS) entry which is preliminary data.</text>
</comment>
<dbReference type="Proteomes" id="UP000053237">
    <property type="component" value="Unassembled WGS sequence"/>
</dbReference>
<protein>
    <submittedName>
        <fullName evidence="1">Uncharacterized protein</fullName>
    </submittedName>
</protein>
<dbReference type="AlphaFoldDB" id="A0A024FZC1"/>
<accession>A0A024FZC1</accession>
<dbReference type="EMBL" id="CAIX01000004">
    <property type="protein sequence ID" value="CCI39856.1"/>
    <property type="molecule type" value="Genomic_DNA"/>
</dbReference>
<dbReference type="InParanoid" id="A0A024FZC1"/>
<gene>
    <name evidence="1" type="ORF">BN9_006390</name>
</gene>
<reference evidence="1 2" key="1">
    <citation type="submission" date="2012-05" db="EMBL/GenBank/DDBJ databases">
        <title>Recombination and specialization in a pathogen metapopulation.</title>
        <authorList>
            <person name="Gardiner A."/>
            <person name="Kemen E."/>
            <person name="Schultz-Larsen T."/>
            <person name="MacLean D."/>
            <person name="Van Oosterhout C."/>
            <person name="Jones J.D.G."/>
        </authorList>
    </citation>
    <scope>NUCLEOTIDE SEQUENCE [LARGE SCALE GENOMIC DNA]</scope>
    <source>
        <strain evidence="1 2">Ac Nc2</strain>
    </source>
</reference>
<keyword evidence="2" id="KW-1185">Reference proteome</keyword>
<sequence length="137" mass="16409">MSTSCQKYANNYSVPHIVRHLMLESLYQSLHMYQVESMKHRTELSWSKCSLRGHYHEQELSSCCYCKFLFRFVVEDHFTSGVFYCAQGQAFQSIPSTFYQLLYTMMDDSRKHDLIQRLRFASIRYVTIFEIASDRLW</sequence>
<name>A0A024FZC1_9STRA</name>